<protein>
    <submittedName>
        <fullName evidence="1">Uncharacterized protein</fullName>
    </submittedName>
</protein>
<keyword evidence="2" id="KW-1185">Reference proteome</keyword>
<gene>
    <name evidence="1" type="ORF">E5329_02675</name>
</gene>
<organism evidence="1 2">
    <name type="scientific">Petralouisia muris</name>
    <dbReference type="NCBI Taxonomy" id="3032872"/>
    <lineage>
        <taxon>Bacteria</taxon>
        <taxon>Bacillati</taxon>
        <taxon>Bacillota</taxon>
        <taxon>Clostridia</taxon>
        <taxon>Lachnospirales</taxon>
        <taxon>Lachnospiraceae</taxon>
        <taxon>Petralouisia</taxon>
    </lineage>
</organism>
<evidence type="ECO:0000313" key="2">
    <source>
        <dbReference type="Proteomes" id="UP000304953"/>
    </source>
</evidence>
<accession>A0AC61S1C7</accession>
<dbReference type="Proteomes" id="UP000304953">
    <property type="component" value="Unassembled WGS sequence"/>
</dbReference>
<dbReference type="EMBL" id="SRYA01000004">
    <property type="protein sequence ID" value="TGY97777.1"/>
    <property type="molecule type" value="Genomic_DNA"/>
</dbReference>
<comment type="caution">
    <text evidence="1">The sequence shown here is derived from an EMBL/GenBank/DDBJ whole genome shotgun (WGS) entry which is preliminary data.</text>
</comment>
<sequence>MRKKVLSAILALVTAVTCMTYPVGNAVAAGNIPEGAKSYQGNYYYVYEDADSWEDAKAKCESRGGHLATITSEGEDDIVYQCLEDSGYDDGYFGLYRDDSGTESVWKWVTGEKVVYTNWKPGEPNADYGGTEAFGGYWGGEQWNDFRTSELSVYICEWEGCTIRLNEQSLIMKPGASEYLEYSVMNPDGIQINKSATWKSSNTKVAKVSAQGKVSAINPGHCTVTCRVENSSKKVKIVVVPRKVTKLSVLSKTKNSVQLKWKKQNGVRGYIVYMYNPDLKKYKKVKNASGTFQTAVIRNLRKGKTYRFKVCAYVRSGSKNYNGDYSKVCKVRMKE</sequence>
<name>A0AC61S1C7_9FIRM</name>
<evidence type="ECO:0000313" key="1">
    <source>
        <dbReference type="EMBL" id="TGY97777.1"/>
    </source>
</evidence>
<reference evidence="1" key="1">
    <citation type="submission" date="2019-04" db="EMBL/GenBank/DDBJ databases">
        <title>Microbes associate with the intestines of laboratory mice.</title>
        <authorList>
            <person name="Navarre W."/>
            <person name="Wong E."/>
            <person name="Huang K."/>
            <person name="Tropini C."/>
            <person name="Ng K."/>
            <person name="Yu B."/>
        </authorList>
    </citation>
    <scope>NUCLEOTIDE SEQUENCE</scope>
    <source>
        <strain evidence="1">NM01_1-7b</strain>
    </source>
</reference>
<proteinExistence type="predicted"/>